<feature type="transmembrane region" description="Helical" evidence="1">
    <location>
        <begin position="6"/>
        <end position="32"/>
    </location>
</feature>
<evidence type="ECO:0000313" key="3">
    <source>
        <dbReference type="Proteomes" id="UP000664698"/>
    </source>
</evidence>
<keyword evidence="1" id="KW-0472">Membrane</keyword>
<proteinExistence type="predicted"/>
<keyword evidence="1" id="KW-1133">Transmembrane helix</keyword>
<accession>A0ABS3BNN6</accession>
<keyword evidence="1" id="KW-0812">Transmembrane</keyword>
<evidence type="ECO:0000313" key="2">
    <source>
        <dbReference type="EMBL" id="MBN7800913.1"/>
    </source>
</evidence>
<protein>
    <submittedName>
        <fullName evidence="2">Uncharacterized protein</fullName>
    </submittedName>
</protein>
<dbReference type="Proteomes" id="UP000664698">
    <property type="component" value="Unassembled WGS sequence"/>
</dbReference>
<name>A0ABS3BNN6_9BACT</name>
<reference evidence="2 3" key="1">
    <citation type="submission" date="2021-03" db="EMBL/GenBank/DDBJ databases">
        <title>novel species isolated from a fishpond in China.</title>
        <authorList>
            <person name="Lu H."/>
            <person name="Cai Z."/>
        </authorList>
    </citation>
    <scope>NUCLEOTIDE SEQUENCE [LARGE SCALE GENOMIC DNA]</scope>
    <source>
        <strain evidence="2 3">JCM 31546</strain>
    </source>
</reference>
<organism evidence="2 3">
    <name type="scientific">Algoriphagus aestuariicola</name>
    <dbReference type="NCBI Taxonomy" id="1852016"/>
    <lineage>
        <taxon>Bacteria</taxon>
        <taxon>Pseudomonadati</taxon>
        <taxon>Bacteroidota</taxon>
        <taxon>Cytophagia</taxon>
        <taxon>Cytophagales</taxon>
        <taxon>Cyclobacteriaceae</taxon>
        <taxon>Algoriphagus</taxon>
    </lineage>
</organism>
<comment type="caution">
    <text evidence="2">The sequence shown here is derived from an EMBL/GenBank/DDBJ whole genome shotgun (WGS) entry which is preliminary data.</text>
</comment>
<gene>
    <name evidence="2" type="ORF">J0A67_08580</name>
</gene>
<sequence length="50" mass="5313">MEISDLLLILYIILGMISLLDLAVSILINIGAQAGKVQLATRAFVPVDCA</sequence>
<keyword evidence="3" id="KW-1185">Reference proteome</keyword>
<evidence type="ECO:0000256" key="1">
    <source>
        <dbReference type="SAM" id="Phobius"/>
    </source>
</evidence>
<dbReference type="RefSeq" id="WP_206568898.1">
    <property type="nucleotide sequence ID" value="NZ_JAFKCW010000002.1"/>
</dbReference>
<dbReference type="EMBL" id="JAFKCW010000002">
    <property type="protein sequence ID" value="MBN7800913.1"/>
    <property type="molecule type" value="Genomic_DNA"/>
</dbReference>